<gene>
    <name evidence="2" type="ORF">AGA_1029</name>
    <name evidence="3" type="ORF">GOB80_07925</name>
</gene>
<evidence type="ECO:0000313" key="2">
    <source>
        <dbReference type="EMBL" id="CEF54881.1"/>
    </source>
</evidence>
<protein>
    <submittedName>
        <fullName evidence="2">Uncharacterized protein</fullName>
    </submittedName>
</protein>
<dbReference type="AlphaFoldDB" id="A0A0U5F457"/>
<evidence type="ECO:0000313" key="4">
    <source>
        <dbReference type="Proteomes" id="UP000068250"/>
    </source>
</evidence>
<name>A0A0U5F457_9PROT</name>
<reference evidence="4" key="2">
    <citation type="submission" date="2014-09" db="EMBL/GenBank/DDBJ databases">
        <authorList>
            <person name="Illeghems K.G."/>
        </authorList>
    </citation>
    <scope>NUCLEOTIDE SEQUENCE [LARGE SCALE GENOMIC DNA]</scope>
    <source>
        <strain evidence="4">LMG 23848T</strain>
    </source>
</reference>
<reference evidence="2" key="1">
    <citation type="submission" date="2014-09" db="EMBL/GenBank/DDBJ databases">
        <authorList>
            <person name="Magalhaes I.L.F."/>
            <person name="Oliveira U."/>
            <person name="Santos F.R."/>
            <person name="Vidigal T.H.D.A."/>
            <person name="Brescovit A.D."/>
            <person name="Santos A.J."/>
        </authorList>
    </citation>
    <scope>NUCLEOTIDE SEQUENCE</scope>
    <source>
        <strain evidence="2">LMG 23848T</strain>
    </source>
</reference>
<dbReference type="STRING" id="431306.AGA_1029"/>
<dbReference type="PATRIC" id="fig|431306.5.peg.1037"/>
<keyword evidence="1" id="KW-1133">Transmembrane helix</keyword>
<dbReference type="Proteomes" id="UP000657200">
    <property type="component" value="Unassembled WGS sequence"/>
</dbReference>
<sequence length="110" mass="11584">MEEQDYKTPKALMAAVIGMGVLIIVGVVVLVGVVIHRMNAPAHPAIASTVPLTDARTAHLALGPDEHVQTMTRVHDDLLAIQIAGHGPGRIMLWNVATGQVQPGLETTAP</sequence>
<accession>A0A0U5F457</accession>
<dbReference type="EMBL" id="LN609302">
    <property type="protein sequence ID" value="CEF54881.1"/>
    <property type="molecule type" value="Genomic_DNA"/>
</dbReference>
<reference evidence="3 5" key="3">
    <citation type="journal article" date="2020" name="Int. J. Syst. Evol. Microbiol.">
        <title>Novel acetic acid bacteria from cider fermentations: Acetobacter conturbans sp. nov. and Acetobacter fallax sp. nov.</title>
        <authorList>
            <person name="Sombolestani A.S."/>
            <person name="Cleenwerck I."/>
            <person name="Cnockaert M."/>
            <person name="Borremans W."/>
            <person name="Wieme A.D."/>
            <person name="De Vuyst L."/>
            <person name="Vandamme P."/>
        </authorList>
    </citation>
    <scope>NUCLEOTIDE SEQUENCE [LARGE SCALE GENOMIC DNA]</scope>
    <source>
        <strain evidence="3 5">LMG 23848</strain>
    </source>
</reference>
<evidence type="ECO:0000313" key="5">
    <source>
        <dbReference type="Proteomes" id="UP000657200"/>
    </source>
</evidence>
<organism evidence="2 4">
    <name type="scientific">Acetobacter ghanensis</name>
    <dbReference type="NCBI Taxonomy" id="431306"/>
    <lineage>
        <taxon>Bacteria</taxon>
        <taxon>Pseudomonadati</taxon>
        <taxon>Pseudomonadota</taxon>
        <taxon>Alphaproteobacteria</taxon>
        <taxon>Acetobacterales</taxon>
        <taxon>Acetobacteraceae</taxon>
        <taxon>Acetobacter</taxon>
    </lineage>
</organism>
<dbReference type="EMBL" id="WOTE01000003">
    <property type="protein sequence ID" value="NHO39614.1"/>
    <property type="molecule type" value="Genomic_DNA"/>
</dbReference>
<feature type="transmembrane region" description="Helical" evidence="1">
    <location>
        <begin position="12"/>
        <end position="35"/>
    </location>
</feature>
<dbReference type="RefSeq" id="WP_059023241.1">
    <property type="nucleotide sequence ID" value="NZ_JBNZCO010000009.1"/>
</dbReference>
<keyword evidence="1" id="KW-0472">Membrane</keyword>
<evidence type="ECO:0000313" key="3">
    <source>
        <dbReference type="EMBL" id="NHO39614.1"/>
    </source>
</evidence>
<keyword evidence="1" id="KW-0812">Transmembrane</keyword>
<dbReference type="Proteomes" id="UP000068250">
    <property type="component" value="Chromosome I"/>
</dbReference>
<proteinExistence type="predicted"/>
<keyword evidence="5" id="KW-1185">Reference proteome</keyword>
<evidence type="ECO:0000256" key="1">
    <source>
        <dbReference type="SAM" id="Phobius"/>
    </source>
</evidence>
<dbReference type="OrthoDB" id="7219607at2"/>